<sequence length="415" mass="45492">MAEILYLAHRLPWPPNKGDKIRSYHILRHLAERHAVHLGTFVDDPADWAHLPALREQCASVCARPLPRRRAGLRALSGLLRGEALTLGWYRDPGLRRWVRRTLERRPVEAALAFSSSMGQYLPGRRRGLRRVVDFVDVDSDKWRQFAAQRGGPMRAVYRREARRLLAYERRLAAGSDASLFVSPQEAGLFRRLAPESAGRIAAMGNGVDTAYFDPERAGASPYPPGERPVVLTGAMDYWPNVDAACWFAEAVLPRIRRRDPRVRFYVVGNRPAPAVRKLAEQEGVAVTGFVEDVRPWIAHADVAVAPLRIARGVQNKVLEALALARPVVATPQALEGLSARPGEDLLHAPAEGEAFAAAVARLLAAPAPELGAAGRRRVLADYSWARSLARLDAALEPEAAPVVPGVAVEGSHGG</sequence>
<dbReference type="Proteomes" id="UP000738126">
    <property type="component" value="Unassembled WGS sequence"/>
</dbReference>
<name>A0ABS1E5E8_9GAMM</name>
<evidence type="ECO:0000313" key="1">
    <source>
        <dbReference type="EMBL" id="MBK1726963.1"/>
    </source>
</evidence>
<dbReference type="PANTHER" id="PTHR12526:SF600">
    <property type="entry name" value="GLYCOSYL TRANSFERASE GROUP 1"/>
    <property type="match status" value="1"/>
</dbReference>
<dbReference type="EMBL" id="NRSH01000084">
    <property type="protein sequence ID" value="MBK1726963.1"/>
    <property type="molecule type" value="Genomic_DNA"/>
</dbReference>
<dbReference type="RefSeq" id="WP_200259265.1">
    <property type="nucleotide sequence ID" value="NZ_NRSH01000084.1"/>
</dbReference>
<dbReference type="NCBIfam" id="TIGR03087">
    <property type="entry name" value="stp1"/>
    <property type="match status" value="1"/>
</dbReference>
<dbReference type="SUPFAM" id="SSF53756">
    <property type="entry name" value="UDP-Glycosyltransferase/glycogen phosphorylase"/>
    <property type="match status" value="1"/>
</dbReference>
<keyword evidence="2" id="KW-1185">Reference proteome</keyword>
<dbReference type="GO" id="GO:0016740">
    <property type="term" value="F:transferase activity"/>
    <property type="evidence" value="ECO:0007669"/>
    <property type="project" value="UniProtKB-KW"/>
</dbReference>
<gene>
    <name evidence="1" type="ORF">CKO13_07995</name>
</gene>
<proteinExistence type="predicted"/>
<dbReference type="CDD" id="cd03801">
    <property type="entry name" value="GT4_PimA-like"/>
    <property type="match status" value="1"/>
</dbReference>
<reference evidence="1 2" key="1">
    <citation type="journal article" date="2020" name="Microorganisms">
        <title>Osmotic Adaptation and Compatible Solute Biosynthesis of Phototrophic Bacteria as Revealed from Genome Analyses.</title>
        <authorList>
            <person name="Imhoff J.F."/>
            <person name="Rahn T."/>
            <person name="Kunzel S."/>
            <person name="Keller A."/>
            <person name="Neulinger S.C."/>
        </authorList>
    </citation>
    <scope>NUCLEOTIDE SEQUENCE [LARGE SCALE GENOMIC DNA]</scope>
    <source>
        <strain evidence="1 2">DSM 15116</strain>
    </source>
</reference>
<dbReference type="Pfam" id="PF13692">
    <property type="entry name" value="Glyco_trans_1_4"/>
    <property type="match status" value="1"/>
</dbReference>
<dbReference type="Gene3D" id="3.40.50.2000">
    <property type="entry name" value="Glycogen Phosphorylase B"/>
    <property type="match status" value="2"/>
</dbReference>
<evidence type="ECO:0000313" key="2">
    <source>
        <dbReference type="Proteomes" id="UP000738126"/>
    </source>
</evidence>
<organism evidence="1 2">
    <name type="scientific">Halorhodospira neutriphila</name>
    <dbReference type="NCBI Taxonomy" id="168379"/>
    <lineage>
        <taxon>Bacteria</taxon>
        <taxon>Pseudomonadati</taxon>
        <taxon>Pseudomonadota</taxon>
        <taxon>Gammaproteobacteria</taxon>
        <taxon>Chromatiales</taxon>
        <taxon>Ectothiorhodospiraceae</taxon>
        <taxon>Halorhodospira</taxon>
    </lineage>
</organism>
<dbReference type="InterPro" id="IPR017521">
    <property type="entry name" value="Sugar_tfrase_PEP-CTERM_Stp1"/>
</dbReference>
<protein>
    <submittedName>
        <fullName evidence="1">Sugar transferase</fullName>
    </submittedName>
</protein>
<accession>A0ABS1E5E8</accession>
<dbReference type="PANTHER" id="PTHR12526">
    <property type="entry name" value="GLYCOSYLTRANSFERASE"/>
    <property type="match status" value="1"/>
</dbReference>
<keyword evidence="1" id="KW-0808">Transferase</keyword>
<comment type="caution">
    <text evidence="1">The sequence shown here is derived from an EMBL/GenBank/DDBJ whole genome shotgun (WGS) entry which is preliminary data.</text>
</comment>